<dbReference type="AlphaFoldDB" id="F2EJS2"/>
<proteinExistence type="evidence at transcript level"/>
<organism evidence="1">
    <name type="scientific">Hordeum vulgare subsp. vulgare</name>
    <name type="common">Domesticated barley</name>
    <dbReference type="NCBI Taxonomy" id="112509"/>
    <lineage>
        <taxon>Eukaryota</taxon>
        <taxon>Viridiplantae</taxon>
        <taxon>Streptophyta</taxon>
        <taxon>Embryophyta</taxon>
        <taxon>Tracheophyta</taxon>
        <taxon>Spermatophyta</taxon>
        <taxon>Magnoliopsida</taxon>
        <taxon>Liliopsida</taxon>
        <taxon>Poales</taxon>
        <taxon>Poaceae</taxon>
        <taxon>BOP clade</taxon>
        <taxon>Pooideae</taxon>
        <taxon>Triticodae</taxon>
        <taxon>Triticeae</taxon>
        <taxon>Hordeinae</taxon>
        <taxon>Hordeum</taxon>
    </lineage>
</organism>
<accession>F2EJS2</accession>
<sequence>MRNVVSESLVPSAASLGHRSSGVMAVCPLSSLPVVAYAVCAFVSLNCGPSTGAGWSQKTQATLLVKRDVLAQLVSCAVQHREVSCLIPQAQFISLMCLI</sequence>
<evidence type="ECO:0000313" key="1">
    <source>
        <dbReference type="EMBL" id="BAK07594.1"/>
    </source>
</evidence>
<reference evidence="1" key="1">
    <citation type="journal article" date="2011" name="Plant Physiol.">
        <title>Comprehensive sequence analysis of 24,783 barley full-length cDNAs derived from 12 clone libraries.</title>
        <authorList>
            <person name="Matsumoto T."/>
            <person name="Tanaka T."/>
            <person name="Sakai H."/>
            <person name="Amano N."/>
            <person name="Kanamori H."/>
            <person name="Kurita K."/>
            <person name="Kikuta A."/>
            <person name="Kamiya K."/>
            <person name="Yamamoto M."/>
            <person name="Ikawa H."/>
            <person name="Fujii N."/>
            <person name="Hori K."/>
            <person name="Itoh T."/>
            <person name="Sato K."/>
        </authorList>
    </citation>
    <scope>NUCLEOTIDE SEQUENCE</scope>
    <source>
        <tissue evidence="1">Flower</tissue>
    </source>
</reference>
<protein>
    <submittedName>
        <fullName evidence="1">Predicted protein</fullName>
    </submittedName>
</protein>
<dbReference type="EMBL" id="AK376399">
    <property type="protein sequence ID" value="BAK07594.1"/>
    <property type="molecule type" value="mRNA"/>
</dbReference>
<name>F2EJS2_HORVV</name>